<organism evidence="3 4">
    <name type="scientific">Colletotrichum spaethianum</name>
    <dbReference type="NCBI Taxonomy" id="700344"/>
    <lineage>
        <taxon>Eukaryota</taxon>
        <taxon>Fungi</taxon>
        <taxon>Dikarya</taxon>
        <taxon>Ascomycota</taxon>
        <taxon>Pezizomycotina</taxon>
        <taxon>Sordariomycetes</taxon>
        <taxon>Hypocreomycetidae</taxon>
        <taxon>Glomerellales</taxon>
        <taxon>Glomerellaceae</taxon>
        <taxon>Colletotrichum</taxon>
        <taxon>Colletotrichum spaethianum species complex</taxon>
    </lineage>
</organism>
<proteinExistence type="predicted"/>
<feature type="compositionally biased region" description="Polar residues" evidence="2">
    <location>
        <begin position="168"/>
        <end position="177"/>
    </location>
</feature>
<evidence type="ECO:0000256" key="1">
    <source>
        <dbReference type="SAM" id="Coils"/>
    </source>
</evidence>
<dbReference type="GeneID" id="73328725"/>
<dbReference type="RefSeq" id="XP_049130092.1">
    <property type="nucleotide sequence ID" value="XM_049274135.1"/>
</dbReference>
<accession>A0AA37P8S0</accession>
<dbReference type="Proteomes" id="UP001055115">
    <property type="component" value="Unassembled WGS sequence"/>
</dbReference>
<evidence type="ECO:0000256" key="2">
    <source>
        <dbReference type="SAM" id="MobiDB-lite"/>
    </source>
</evidence>
<feature type="region of interest" description="Disordered" evidence="2">
    <location>
        <begin position="151"/>
        <end position="213"/>
    </location>
</feature>
<dbReference type="AlphaFoldDB" id="A0AA37P8S0"/>
<comment type="caution">
    <text evidence="3">The sequence shown here is derived from an EMBL/GenBank/DDBJ whole genome shotgun (WGS) entry which is preliminary data.</text>
</comment>
<protein>
    <submittedName>
        <fullName evidence="3">Uncharacterized protein</fullName>
    </submittedName>
</protein>
<keyword evidence="4" id="KW-1185">Reference proteome</keyword>
<dbReference type="EMBL" id="BQXU01000020">
    <property type="protein sequence ID" value="GKT47742.1"/>
    <property type="molecule type" value="Genomic_DNA"/>
</dbReference>
<evidence type="ECO:0000313" key="4">
    <source>
        <dbReference type="Proteomes" id="UP001055115"/>
    </source>
</evidence>
<feature type="coiled-coil region" evidence="1">
    <location>
        <begin position="112"/>
        <end position="139"/>
    </location>
</feature>
<keyword evidence="1" id="KW-0175">Coiled coil</keyword>
<name>A0AA37P8S0_9PEZI</name>
<feature type="compositionally biased region" description="Basic residues" evidence="2">
    <location>
        <begin position="151"/>
        <end position="165"/>
    </location>
</feature>
<reference evidence="3 4" key="1">
    <citation type="submission" date="2022-03" db="EMBL/GenBank/DDBJ databases">
        <title>Genome data of Colletotrichum spp.</title>
        <authorList>
            <person name="Utami Y.D."/>
            <person name="Hiruma K."/>
        </authorList>
    </citation>
    <scope>NUCLEOTIDE SEQUENCE [LARGE SCALE GENOMIC DNA]</scope>
    <source>
        <strain evidence="3 4">MAFF 239500</strain>
    </source>
</reference>
<evidence type="ECO:0000313" key="3">
    <source>
        <dbReference type="EMBL" id="GKT47742.1"/>
    </source>
</evidence>
<sequence>MNGLDKIIIVHNNQNVGLIEFCVNNVRNARDDAVEILSKFEQKGSSKFSSVTRFFSRMGKQLLFVLQEQNIQGYSERVETAMAGLGIALHVALLAKTQDAHDDNKKAISDLTKHLAANLDKLENNHQETRRNQENKTIHVVVAPAHHRYLSWKATQRSRSKHTRQPRIAQTSTTEVLNQPVVASELPQVGFSPGPQRDLSVESSGSSDGMQRLPEHVRERRLESLAHACRTPDTGCELPPLDEQADNIEVRCEDGSVAFITAETTHDDTNEVIDAEKTRVNMSDQLSITRTTQDGNSPHCDADDLLEFLANDAPGKDYPTSVEKDMTK</sequence>
<gene>
    <name evidence="3" type="ORF">ColSpa_07923</name>
</gene>